<keyword evidence="4" id="KW-1185">Reference proteome</keyword>
<organism evidence="3 4">
    <name type="scientific">Entomortierella chlamydospora</name>
    <dbReference type="NCBI Taxonomy" id="101097"/>
    <lineage>
        <taxon>Eukaryota</taxon>
        <taxon>Fungi</taxon>
        <taxon>Fungi incertae sedis</taxon>
        <taxon>Mucoromycota</taxon>
        <taxon>Mortierellomycotina</taxon>
        <taxon>Mortierellomycetes</taxon>
        <taxon>Mortierellales</taxon>
        <taxon>Mortierellaceae</taxon>
        <taxon>Entomortierella</taxon>
    </lineage>
</organism>
<dbReference type="Pfam" id="PF08447">
    <property type="entry name" value="PAS_3"/>
    <property type="match status" value="1"/>
</dbReference>
<dbReference type="InterPro" id="IPR013655">
    <property type="entry name" value="PAS_fold_3"/>
</dbReference>
<gene>
    <name evidence="3" type="ORF">BGZ80_002226</name>
</gene>
<dbReference type="EMBL" id="JAAAID010001543">
    <property type="protein sequence ID" value="KAG0009609.1"/>
    <property type="molecule type" value="Genomic_DNA"/>
</dbReference>
<dbReference type="Gene3D" id="3.30.450.20">
    <property type="entry name" value="PAS domain"/>
    <property type="match status" value="1"/>
</dbReference>
<evidence type="ECO:0000313" key="4">
    <source>
        <dbReference type="Proteomes" id="UP000703661"/>
    </source>
</evidence>
<proteinExistence type="predicted"/>
<dbReference type="InterPro" id="IPR000014">
    <property type="entry name" value="PAS"/>
</dbReference>
<evidence type="ECO:0000313" key="3">
    <source>
        <dbReference type="EMBL" id="KAG0009609.1"/>
    </source>
</evidence>
<dbReference type="InterPro" id="IPR035965">
    <property type="entry name" value="PAS-like_dom_sf"/>
</dbReference>
<feature type="region of interest" description="Disordered" evidence="1">
    <location>
        <begin position="150"/>
        <end position="193"/>
    </location>
</feature>
<protein>
    <recommendedName>
        <fullName evidence="2">PAS domain-containing protein</fullName>
    </recommendedName>
</protein>
<evidence type="ECO:0000256" key="1">
    <source>
        <dbReference type="SAM" id="MobiDB-lite"/>
    </source>
</evidence>
<reference evidence="3" key="1">
    <citation type="journal article" date="2020" name="Fungal Divers.">
        <title>Resolving the Mortierellaceae phylogeny through synthesis of multi-gene phylogenetics and phylogenomics.</title>
        <authorList>
            <person name="Vandepol N."/>
            <person name="Liber J."/>
            <person name="Desiro A."/>
            <person name="Na H."/>
            <person name="Kennedy M."/>
            <person name="Barry K."/>
            <person name="Grigoriev I.V."/>
            <person name="Miller A.N."/>
            <person name="O'Donnell K."/>
            <person name="Stajich J.E."/>
            <person name="Bonito G."/>
        </authorList>
    </citation>
    <scope>NUCLEOTIDE SEQUENCE</scope>
    <source>
        <strain evidence="3">NRRL 2769</strain>
    </source>
</reference>
<feature type="compositionally biased region" description="Basic and acidic residues" evidence="1">
    <location>
        <begin position="150"/>
        <end position="182"/>
    </location>
</feature>
<evidence type="ECO:0000259" key="2">
    <source>
        <dbReference type="PROSITE" id="PS50112"/>
    </source>
</evidence>
<dbReference type="SUPFAM" id="SSF55785">
    <property type="entry name" value="PYP-like sensor domain (PAS domain)"/>
    <property type="match status" value="1"/>
</dbReference>
<name>A0A9P6MQR0_9FUNG</name>
<sequence>MFQNNNYFTINDLSPAALILWASPSIINCLGYEPEEVVGVSPYQLIHPDDIAGSRVAHKETLVNEIAGPPSSRSDGTRAYQAPLRSVHMGSINSIRNLDNEQTRLRPLASFHEEEIESKAKHLIREFHTQDSEVETYLMKKLEKTKLTPDRKETIEREGDTVEKDTEEVDMKKKDMEEEKYSDGPSYFDGGREITMTVDAIEEIQMPYSMTRHRRDE</sequence>
<dbReference type="PROSITE" id="PS50112">
    <property type="entry name" value="PAS"/>
    <property type="match status" value="1"/>
</dbReference>
<dbReference type="CDD" id="cd00130">
    <property type="entry name" value="PAS"/>
    <property type="match status" value="1"/>
</dbReference>
<accession>A0A9P6MQR0</accession>
<feature type="domain" description="PAS" evidence="2">
    <location>
        <begin position="19"/>
        <end position="65"/>
    </location>
</feature>
<dbReference type="AlphaFoldDB" id="A0A9P6MQR0"/>
<comment type="caution">
    <text evidence="3">The sequence shown here is derived from an EMBL/GenBank/DDBJ whole genome shotgun (WGS) entry which is preliminary data.</text>
</comment>
<dbReference type="Proteomes" id="UP000703661">
    <property type="component" value="Unassembled WGS sequence"/>
</dbReference>